<dbReference type="Pfam" id="PF26410">
    <property type="entry name" value="GH5_mannosidase"/>
    <property type="match status" value="1"/>
</dbReference>
<evidence type="ECO:0000256" key="6">
    <source>
        <dbReference type="ARBA" id="ARBA00022729"/>
    </source>
</evidence>
<dbReference type="SUPFAM" id="SSF51445">
    <property type="entry name" value="(Trans)glycosidases"/>
    <property type="match status" value="1"/>
</dbReference>
<feature type="domain" description="Glycoside hydrolase family 5" evidence="10">
    <location>
        <begin position="88"/>
        <end position="441"/>
    </location>
</feature>
<dbReference type="InterPro" id="IPR017853">
    <property type="entry name" value="GH"/>
</dbReference>
<organism evidence="11 12">
    <name type="scientific">Micromonas commoda (strain RCC299 / NOUM17 / CCMP2709)</name>
    <name type="common">Picoplanktonic green alga</name>
    <dbReference type="NCBI Taxonomy" id="296587"/>
    <lineage>
        <taxon>Eukaryota</taxon>
        <taxon>Viridiplantae</taxon>
        <taxon>Chlorophyta</taxon>
        <taxon>Mamiellophyceae</taxon>
        <taxon>Mamiellales</taxon>
        <taxon>Mamiellaceae</taxon>
        <taxon>Micromonas</taxon>
    </lineage>
</organism>
<dbReference type="PANTHER" id="PTHR31451">
    <property type="match status" value="1"/>
</dbReference>
<dbReference type="PANTHER" id="PTHR31451:SF39">
    <property type="entry name" value="MANNAN ENDO-1,4-BETA-MANNOSIDASE 1"/>
    <property type="match status" value="1"/>
</dbReference>
<dbReference type="GO" id="GO:0005576">
    <property type="term" value="C:extracellular region"/>
    <property type="evidence" value="ECO:0007669"/>
    <property type="project" value="UniProtKB-SubCell"/>
</dbReference>
<dbReference type="CAZy" id="GH5">
    <property type="family name" value="Glycoside Hydrolase Family 5"/>
</dbReference>
<accession>C1E4L9</accession>
<evidence type="ECO:0000256" key="7">
    <source>
        <dbReference type="ARBA" id="ARBA00022801"/>
    </source>
</evidence>
<dbReference type="GeneID" id="8242770"/>
<gene>
    <name evidence="11" type="ORF">MICPUN_58085</name>
</gene>
<evidence type="ECO:0000256" key="5">
    <source>
        <dbReference type="ARBA" id="ARBA00022525"/>
    </source>
</evidence>
<dbReference type="Gene3D" id="3.20.20.80">
    <property type="entry name" value="Glycosidases"/>
    <property type="match status" value="1"/>
</dbReference>
<dbReference type="OMA" id="WALADNW"/>
<evidence type="ECO:0000256" key="8">
    <source>
        <dbReference type="ARBA" id="ARBA00023295"/>
    </source>
</evidence>
<dbReference type="InParanoid" id="C1E4L9"/>
<evidence type="ECO:0000256" key="3">
    <source>
        <dbReference type="ARBA" id="ARBA00005641"/>
    </source>
</evidence>
<evidence type="ECO:0000256" key="4">
    <source>
        <dbReference type="ARBA" id="ARBA00012706"/>
    </source>
</evidence>
<dbReference type="InterPro" id="IPR001547">
    <property type="entry name" value="Glyco_hydro_5"/>
</dbReference>
<dbReference type="STRING" id="296587.C1E4L9"/>
<keyword evidence="6 9" id="KW-0732">Signal</keyword>
<sequence length="482" mass="53262">MPTSRARRTLALASAALIASLASGRALAAGEDRALSPRGREETIGRVLLDHDADRFRVLDGGGAHNALNYDKPLEDQATATTCNPRDDFVRTSGGQFTLGGERFVFAGWNQWEVLEAASDAPPPFRHLPLPGREHIVRVMNEAVDAGLKVVRMWAHTITPGHAAQTSPGVWNEEILEGMDFVLDQARRRGLKIIWALADNWYPVGGVMQYVEWSQTASRHQDFFTDESAIKIFEATFDTLANRVNVFNGVAYKDDATIFAWNLANEARCQGCDARVMQSWIERVCAKFKSADPNHLVGIGYEGFYHESSGARKFRTNPGKGGSRWAAREGQDFVRNARAECVDYVGVHVWPDNWNYDGVDNQREYISSRVRDAANEVGNKPFLLEEFGYSVTDPDDTSQVYANEKGGRNAPVRDAYFASAFDVALEAAKAGRLSGTLFWHWYDRGVGPGKYGVRSDDSTFGLIVEHAEAMNAITGAPRSCAA</sequence>
<dbReference type="EMBL" id="CP001325">
    <property type="protein sequence ID" value="ACO62742.1"/>
    <property type="molecule type" value="Genomic_DNA"/>
</dbReference>
<dbReference type="eggNOG" id="ENOG502QVVQ">
    <property type="taxonomic scope" value="Eukaryota"/>
</dbReference>
<keyword evidence="5" id="KW-0964">Secreted</keyword>
<dbReference type="GO" id="GO:0016985">
    <property type="term" value="F:mannan endo-1,4-beta-mannosidase activity"/>
    <property type="evidence" value="ECO:0007669"/>
    <property type="project" value="UniProtKB-EC"/>
</dbReference>
<keyword evidence="8" id="KW-0326">Glycosidase</keyword>
<keyword evidence="12" id="KW-1185">Reference proteome</keyword>
<reference evidence="11 12" key="1">
    <citation type="journal article" date="2009" name="Science">
        <title>Green evolution and dynamic adaptations revealed by genomes of the marine picoeukaryotes Micromonas.</title>
        <authorList>
            <person name="Worden A.Z."/>
            <person name="Lee J.H."/>
            <person name="Mock T."/>
            <person name="Rouze P."/>
            <person name="Simmons M.P."/>
            <person name="Aerts A.L."/>
            <person name="Allen A.E."/>
            <person name="Cuvelier M.L."/>
            <person name="Derelle E."/>
            <person name="Everett M.V."/>
            <person name="Foulon E."/>
            <person name="Grimwood J."/>
            <person name="Gundlach H."/>
            <person name="Henrissat B."/>
            <person name="Napoli C."/>
            <person name="McDonald S.M."/>
            <person name="Parker M.S."/>
            <person name="Rombauts S."/>
            <person name="Salamov A."/>
            <person name="Von Dassow P."/>
            <person name="Badger J.H."/>
            <person name="Coutinho P.M."/>
            <person name="Demir E."/>
            <person name="Dubchak I."/>
            <person name="Gentemann C."/>
            <person name="Eikrem W."/>
            <person name="Gready J.E."/>
            <person name="John U."/>
            <person name="Lanier W."/>
            <person name="Lindquist E.A."/>
            <person name="Lucas S."/>
            <person name="Mayer K.F."/>
            <person name="Moreau H."/>
            <person name="Not F."/>
            <person name="Otillar R."/>
            <person name="Panaud O."/>
            <person name="Pangilinan J."/>
            <person name="Paulsen I."/>
            <person name="Piegu B."/>
            <person name="Poliakov A."/>
            <person name="Robbens S."/>
            <person name="Schmutz J."/>
            <person name="Toulza E."/>
            <person name="Wyss T."/>
            <person name="Zelensky A."/>
            <person name="Zhou K."/>
            <person name="Armbrust E.V."/>
            <person name="Bhattacharya D."/>
            <person name="Goodenough U.W."/>
            <person name="Van de Peer Y."/>
            <person name="Grigoriev I.V."/>
        </authorList>
    </citation>
    <scope>NUCLEOTIDE SEQUENCE [LARGE SCALE GENOMIC DNA]</scope>
    <source>
        <strain evidence="12">RCC299 / NOUM17</strain>
    </source>
</reference>
<feature type="signal peptide" evidence="9">
    <location>
        <begin position="1"/>
        <end position="28"/>
    </location>
</feature>
<dbReference type="RefSeq" id="XP_002501484.1">
    <property type="nucleotide sequence ID" value="XM_002501438.1"/>
</dbReference>
<proteinExistence type="inferred from homology"/>
<evidence type="ECO:0000256" key="1">
    <source>
        <dbReference type="ARBA" id="ARBA00001678"/>
    </source>
</evidence>
<evidence type="ECO:0000256" key="9">
    <source>
        <dbReference type="SAM" id="SignalP"/>
    </source>
</evidence>
<dbReference type="KEGG" id="mis:MICPUN_58085"/>
<evidence type="ECO:0000259" key="10">
    <source>
        <dbReference type="Pfam" id="PF26410"/>
    </source>
</evidence>
<evidence type="ECO:0000313" key="12">
    <source>
        <dbReference type="Proteomes" id="UP000002009"/>
    </source>
</evidence>
<dbReference type="GO" id="GO:0000272">
    <property type="term" value="P:polysaccharide catabolic process"/>
    <property type="evidence" value="ECO:0007669"/>
    <property type="project" value="InterPro"/>
</dbReference>
<dbReference type="EC" id="3.2.1.78" evidence="4"/>
<dbReference type="OrthoDB" id="406631at2759"/>
<comment type="catalytic activity">
    <reaction evidence="1">
        <text>Random hydrolysis of (1-&gt;4)-beta-D-mannosidic linkages in mannans, galactomannans and glucomannans.</text>
        <dbReference type="EC" id="3.2.1.78"/>
    </reaction>
</comment>
<dbReference type="AlphaFoldDB" id="C1E4L9"/>
<evidence type="ECO:0000256" key="2">
    <source>
        <dbReference type="ARBA" id="ARBA00004613"/>
    </source>
</evidence>
<name>C1E4L9_MICCC</name>
<feature type="chain" id="PRO_5002908938" description="mannan endo-1,4-beta-mannosidase" evidence="9">
    <location>
        <begin position="29"/>
        <end position="482"/>
    </location>
</feature>
<keyword evidence="7" id="KW-0378">Hydrolase</keyword>
<evidence type="ECO:0000313" key="11">
    <source>
        <dbReference type="EMBL" id="ACO62742.1"/>
    </source>
</evidence>
<comment type="subcellular location">
    <subcellularLocation>
        <location evidence="2">Secreted</location>
    </subcellularLocation>
</comment>
<protein>
    <recommendedName>
        <fullName evidence="4">mannan endo-1,4-beta-mannosidase</fullName>
        <ecNumber evidence="4">3.2.1.78</ecNumber>
    </recommendedName>
</protein>
<dbReference type="InterPro" id="IPR045053">
    <property type="entry name" value="MAN-like"/>
</dbReference>
<comment type="similarity">
    <text evidence="3">Belongs to the glycosyl hydrolase 5 (cellulase A) family.</text>
</comment>
<dbReference type="Proteomes" id="UP000002009">
    <property type="component" value="Chromosome 4"/>
</dbReference>